<gene>
    <name evidence="2" type="ORF">GCM10022255_089940</name>
</gene>
<accession>A0ABP8DPE6</accession>
<dbReference type="Proteomes" id="UP001500620">
    <property type="component" value="Unassembled WGS sequence"/>
</dbReference>
<reference evidence="3" key="1">
    <citation type="journal article" date="2019" name="Int. J. Syst. Evol. Microbiol.">
        <title>The Global Catalogue of Microorganisms (GCM) 10K type strain sequencing project: providing services to taxonomists for standard genome sequencing and annotation.</title>
        <authorList>
            <consortium name="The Broad Institute Genomics Platform"/>
            <consortium name="The Broad Institute Genome Sequencing Center for Infectious Disease"/>
            <person name="Wu L."/>
            <person name="Ma J."/>
        </authorList>
    </citation>
    <scope>NUCLEOTIDE SEQUENCE [LARGE SCALE GENOMIC DNA]</scope>
    <source>
        <strain evidence="3">JCM 17441</strain>
    </source>
</reference>
<feature type="compositionally biased region" description="Low complexity" evidence="1">
    <location>
        <begin position="227"/>
        <end position="236"/>
    </location>
</feature>
<sequence>MSEKWEYGYVYFVSTQSEEQRNLRIHPDESKRAIEYDLAAVVVDGEKIRSQAIPGKVTLLNELGNDGWQVESGLNLAGHMPNWLREAVRSAVSDADPSGAIEHCMRRRRPVATPAPVTRQQSARANAPDPEPARASIAGPDPKRAGTSITGPDPKRAGAPIAGPDPKRAGAPIAGPDPKRAGTSIAGQTRADASIAASDQTHAPASVANPQPLPISALAKPRRRAPKTAAKGNVRG</sequence>
<dbReference type="EMBL" id="BAABAT010000041">
    <property type="protein sequence ID" value="GAA4260610.1"/>
    <property type="molecule type" value="Genomic_DNA"/>
</dbReference>
<feature type="region of interest" description="Disordered" evidence="1">
    <location>
        <begin position="103"/>
        <end position="236"/>
    </location>
</feature>
<proteinExistence type="predicted"/>
<protein>
    <submittedName>
        <fullName evidence="2">Uncharacterized protein</fullName>
    </submittedName>
</protein>
<dbReference type="RefSeq" id="WP_345137512.1">
    <property type="nucleotide sequence ID" value="NZ_BAABAT010000041.1"/>
</dbReference>
<evidence type="ECO:0000313" key="3">
    <source>
        <dbReference type="Proteomes" id="UP001500620"/>
    </source>
</evidence>
<comment type="caution">
    <text evidence="2">The sequence shown here is derived from an EMBL/GenBank/DDBJ whole genome shotgun (WGS) entry which is preliminary data.</text>
</comment>
<evidence type="ECO:0000313" key="2">
    <source>
        <dbReference type="EMBL" id="GAA4260610.1"/>
    </source>
</evidence>
<name>A0ABP8DPE6_9ACTN</name>
<organism evidence="2 3">
    <name type="scientific">Dactylosporangium darangshiense</name>
    <dbReference type="NCBI Taxonomy" id="579108"/>
    <lineage>
        <taxon>Bacteria</taxon>
        <taxon>Bacillati</taxon>
        <taxon>Actinomycetota</taxon>
        <taxon>Actinomycetes</taxon>
        <taxon>Micromonosporales</taxon>
        <taxon>Micromonosporaceae</taxon>
        <taxon>Dactylosporangium</taxon>
    </lineage>
</organism>
<evidence type="ECO:0000256" key="1">
    <source>
        <dbReference type="SAM" id="MobiDB-lite"/>
    </source>
</evidence>
<keyword evidence="3" id="KW-1185">Reference proteome</keyword>